<keyword evidence="1" id="KW-0472">Membrane</keyword>
<dbReference type="AlphaFoldDB" id="A0A0N0P831"/>
<dbReference type="InterPro" id="IPR019379">
    <property type="entry name" value="Gamma_Secretase_Asp_P_PEN2"/>
</dbReference>
<keyword evidence="1" id="KW-1133">Transmembrane helix</keyword>
<dbReference type="VEuPathDB" id="TriTrypDB:Lsey_0022_0100"/>
<protein>
    <submittedName>
        <fullName evidence="2">Uncharacterized protein</fullName>
    </submittedName>
</protein>
<reference evidence="2 3" key="1">
    <citation type="journal article" date="2015" name="PLoS Pathog.">
        <title>Leptomonas seymouri: Adaptations to the Dixenous Life Cycle Analyzed by Genome Sequencing, Transcriptome Profiling and Co-infection with Leishmania donovani.</title>
        <authorList>
            <person name="Kraeva N."/>
            <person name="Butenko A."/>
            <person name="Hlavacova J."/>
            <person name="Kostygov A."/>
            <person name="Myskova J."/>
            <person name="Grybchuk D."/>
            <person name="Lestinova T."/>
            <person name="Votypka J."/>
            <person name="Volf P."/>
            <person name="Opperdoes F."/>
            <person name="Flegontov P."/>
            <person name="Lukes J."/>
            <person name="Yurchenko V."/>
        </authorList>
    </citation>
    <scope>NUCLEOTIDE SEQUENCE [LARGE SCALE GENOMIC DNA]</scope>
    <source>
        <strain evidence="2 3">ATCC 30220</strain>
    </source>
</reference>
<dbReference type="Proteomes" id="UP000038009">
    <property type="component" value="Unassembled WGS sequence"/>
</dbReference>
<evidence type="ECO:0000313" key="3">
    <source>
        <dbReference type="Proteomes" id="UP000038009"/>
    </source>
</evidence>
<evidence type="ECO:0000256" key="1">
    <source>
        <dbReference type="SAM" id="Phobius"/>
    </source>
</evidence>
<dbReference type="EMBL" id="LJSK01000022">
    <property type="protein sequence ID" value="KPI89489.1"/>
    <property type="molecule type" value="Genomic_DNA"/>
</dbReference>
<proteinExistence type="predicted"/>
<organism evidence="2 3">
    <name type="scientific">Leptomonas seymouri</name>
    <dbReference type="NCBI Taxonomy" id="5684"/>
    <lineage>
        <taxon>Eukaryota</taxon>
        <taxon>Discoba</taxon>
        <taxon>Euglenozoa</taxon>
        <taxon>Kinetoplastea</taxon>
        <taxon>Metakinetoplastina</taxon>
        <taxon>Trypanosomatida</taxon>
        <taxon>Trypanosomatidae</taxon>
        <taxon>Leishmaniinae</taxon>
        <taxon>Leptomonas</taxon>
    </lineage>
</organism>
<sequence length="125" mass="13946">MLARGPFTLEKAETVCRWYYRIGFFGLPWLWGLLYIFFSNYQRESETICWYVARAKLYGLSGATAFLILTLGMLLFLPASSSLWVIAPFQSTFQWGMFAANMSDHAAGGGDSHNSSDSGTAALFS</sequence>
<dbReference type="OMA" id="LPWLWGL"/>
<name>A0A0N0P831_LEPSE</name>
<keyword evidence="3" id="KW-1185">Reference proteome</keyword>
<accession>A0A0N0P831</accession>
<keyword evidence="1" id="KW-0812">Transmembrane</keyword>
<feature type="transmembrane region" description="Helical" evidence="1">
    <location>
        <begin position="18"/>
        <end position="38"/>
    </location>
</feature>
<feature type="transmembrane region" description="Helical" evidence="1">
    <location>
        <begin position="58"/>
        <end position="87"/>
    </location>
</feature>
<gene>
    <name evidence="2" type="ORF">ABL78_1365</name>
</gene>
<dbReference type="Pfam" id="PF10251">
    <property type="entry name" value="PEN-2"/>
    <property type="match status" value="1"/>
</dbReference>
<dbReference type="OrthoDB" id="524898at2759"/>
<comment type="caution">
    <text evidence="2">The sequence shown here is derived from an EMBL/GenBank/DDBJ whole genome shotgun (WGS) entry which is preliminary data.</text>
</comment>
<evidence type="ECO:0000313" key="2">
    <source>
        <dbReference type="EMBL" id="KPI89489.1"/>
    </source>
</evidence>